<keyword evidence="2" id="KW-0963">Cytoplasm</keyword>
<evidence type="ECO:0000256" key="1">
    <source>
        <dbReference type="ARBA" id="ARBA00004496"/>
    </source>
</evidence>
<dbReference type="InterPro" id="IPR006456">
    <property type="entry name" value="ZF_HD_homeobox_Cys/His_dimer"/>
</dbReference>
<name>A0ABD3U902_9LAMI</name>
<evidence type="ECO:0000256" key="5">
    <source>
        <dbReference type="ARBA" id="ARBA00022833"/>
    </source>
</evidence>
<organism evidence="7 8">
    <name type="scientific">Penstemon smallii</name>
    <dbReference type="NCBI Taxonomy" id="265156"/>
    <lineage>
        <taxon>Eukaryota</taxon>
        <taxon>Viridiplantae</taxon>
        <taxon>Streptophyta</taxon>
        <taxon>Embryophyta</taxon>
        <taxon>Tracheophyta</taxon>
        <taxon>Spermatophyta</taxon>
        <taxon>Magnoliopsida</taxon>
        <taxon>eudicotyledons</taxon>
        <taxon>Gunneridae</taxon>
        <taxon>Pentapetalae</taxon>
        <taxon>asterids</taxon>
        <taxon>lamiids</taxon>
        <taxon>Lamiales</taxon>
        <taxon>Plantaginaceae</taxon>
        <taxon>Cheloneae</taxon>
        <taxon>Penstemon</taxon>
    </lineage>
</organism>
<dbReference type="NCBIfam" id="TIGR01566">
    <property type="entry name" value="ZF_HD_prot_N"/>
    <property type="match status" value="1"/>
</dbReference>
<dbReference type="GO" id="GO:0005737">
    <property type="term" value="C:cytoplasm"/>
    <property type="evidence" value="ECO:0007669"/>
    <property type="project" value="UniProtKB-SubCell"/>
</dbReference>
<dbReference type="PROSITE" id="PS51523">
    <property type="entry name" value="ZF_HD_DIMER"/>
    <property type="match status" value="1"/>
</dbReference>
<sequence length="81" mass="8749">MKKRVVRKEGSHIVRTARYAECQKNQAANIGGHAVDGCREFMAGGQEGTDASLSCAACGCHRNFHRRVVENEVVGDSSSVN</sequence>
<comment type="caution">
    <text evidence="7">The sequence shown here is derived from an EMBL/GenBank/DDBJ whole genome shotgun (WGS) entry which is preliminary data.</text>
</comment>
<dbReference type="PANTHER" id="PTHR31948">
    <property type="entry name" value="ZINC-FINGER HOMEODOMAIN PROTEIN 2"/>
    <property type="match status" value="1"/>
</dbReference>
<dbReference type="EMBL" id="JBJXBP010000002">
    <property type="protein sequence ID" value="KAL3845954.1"/>
    <property type="molecule type" value="Genomic_DNA"/>
</dbReference>
<feature type="domain" description="ZF-HD dimerization-type" evidence="6">
    <location>
        <begin position="19"/>
        <end position="68"/>
    </location>
</feature>
<keyword evidence="4" id="KW-0863">Zinc-finger</keyword>
<evidence type="ECO:0000256" key="3">
    <source>
        <dbReference type="ARBA" id="ARBA00022723"/>
    </source>
</evidence>
<evidence type="ECO:0000256" key="4">
    <source>
        <dbReference type="ARBA" id="ARBA00022771"/>
    </source>
</evidence>
<reference evidence="7 8" key="1">
    <citation type="submission" date="2024-12" db="EMBL/GenBank/DDBJ databases">
        <title>The unique morphological basis and parallel evolutionary history of personate flowers in Penstemon.</title>
        <authorList>
            <person name="Depatie T.H."/>
            <person name="Wessinger C.A."/>
        </authorList>
    </citation>
    <scope>NUCLEOTIDE SEQUENCE [LARGE SCALE GENOMIC DNA]</scope>
    <source>
        <strain evidence="7">WTNN_2</strain>
        <tissue evidence="7">Leaf</tissue>
    </source>
</reference>
<dbReference type="PANTHER" id="PTHR31948:SF162">
    <property type="entry name" value="MINI ZINC FINGER PROTEIN 2"/>
    <property type="match status" value="1"/>
</dbReference>
<accession>A0ABD3U902</accession>
<evidence type="ECO:0000313" key="7">
    <source>
        <dbReference type="EMBL" id="KAL3845954.1"/>
    </source>
</evidence>
<dbReference type="AlphaFoldDB" id="A0ABD3U902"/>
<keyword evidence="3" id="KW-0479">Metal-binding</keyword>
<comment type="subcellular location">
    <subcellularLocation>
        <location evidence="1">Cytoplasm</location>
    </subcellularLocation>
</comment>
<gene>
    <name evidence="7" type="ORF">ACJIZ3_003357</name>
</gene>
<dbReference type="GO" id="GO:0008270">
    <property type="term" value="F:zinc ion binding"/>
    <property type="evidence" value="ECO:0007669"/>
    <property type="project" value="UniProtKB-KW"/>
</dbReference>
<evidence type="ECO:0000313" key="8">
    <source>
        <dbReference type="Proteomes" id="UP001634393"/>
    </source>
</evidence>
<keyword evidence="5" id="KW-0862">Zinc</keyword>
<keyword evidence="8" id="KW-1185">Reference proteome</keyword>
<protein>
    <recommendedName>
        <fullName evidence="6">ZF-HD dimerization-type domain-containing protein</fullName>
    </recommendedName>
</protein>
<dbReference type="Pfam" id="PF04770">
    <property type="entry name" value="ZF-HD_dimer"/>
    <property type="match status" value="1"/>
</dbReference>
<evidence type="ECO:0000259" key="6">
    <source>
        <dbReference type="PROSITE" id="PS51523"/>
    </source>
</evidence>
<proteinExistence type="predicted"/>
<dbReference type="Proteomes" id="UP001634393">
    <property type="component" value="Unassembled WGS sequence"/>
</dbReference>
<evidence type="ECO:0000256" key="2">
    <source>
        <dbReference type="ARBA" id="ARBA00022490"/>
    </source>
</evidence>